<organism evidence="4 5">
    <name type="scientific">Plectus sambesii</name>
    <dbReference type="NCBI Taxonomy" id="2011161"/>
    <lineage>
        <taxon>Eukaryota</taxon>
        <taxon>Metazoa</taxon>
        <taxon>Ecdysozoa</taxon>
        <taxon>Nematoda</taxon>
        <taxon>Chromadorea</taxon>
        <taxon>Plectida</taxon>
        <taxon>Plectina</taxon>
        <taxon>Plectoidea</taxon>
        <taxon>Plectidae</taxon>
        <taxon>Plectus</taxon>
    </lineage>
</organism>
<reference evidence="5" key="1">
    <citation type="submission" date="2022-11" db="UniProtKB">
        <authorList>
            <consortium name="WormBaseParasite"/>
        </authorList>
    </citation>
    <scope>IDENTIFICATION</scope>
</reference>
<feature type="region of interest" description="Disordered" evidence="2">
    <location>
        <begin position="58"/>
        <end position="79"/>
    </location>
</feature>
<dbReference type="SUPFAM" id="SSF58038">
    <property type="entry name" value="SNARE fusion complex"/>
    <property type="match status" value="2"/>
</dbReference>
<evidence type="ECO:0000256" key="2">
    <source>
        <dbReference type="SAM" id="MobiDB-lite"/>
    </source>
</evidence>
<keyword evidence="1" id="KW-0175">Coiled coil</keyword>
<sequence>MDSHGTPIVPAEIVAKLCDEMEEVKEMMTHNMELMQERDAKLAELKEHTKELQKATTELSETIDSGTGALHGDHHRSAASEHIKELVDEVQEAEKVMDKNMERLHERGERLDQIEKTLPGK</sequence>
<dbReference type="PROSITE" id="PS50892">
    <property type="entry name" value="V_SNARE"/>
    <property type="match status" value="1"/>
</dbReference>
<evidence type="ECO:0000313" key="5">
    <source>
        <dbReference type="WBParaSite" id="PSAMB.scaffold599size46161.g7299.t1"/>
    </source>
</evidence>
<evidence type="ECO:0000259" key="3">
    <source>
        <dbReference type="PROSITE" id="PS50892"/>
    </source>
</evidence>
<evidence type="ECO:0000313" key="4">
    <source>
        <dbReference type="Proteomes" id="UP000887566"/>
    </source>
</evidence>
<dbReference type="InterPro" id="IPR042855">
    <property type="entry name" value="V_SNARE_CC"/>
</dbReference>
<proteinExistence type="predicted"/>
<accession>A0A914X0M4</accession>
<dbReference type="Pfam" id="PF00957">
    <property type="entry name" value="Synaptobrevin"/>
    <property type="match status" value="1"/>
</dbReference>
<protein>
    <submittedName>
        <fullName evidence="5">V-SNARE coiled-coil homology domain-containing protein</fullName>
    </submittedName>
</protein>
<dbReference type="Gene3D" id="1.20.5.110">
    <property type="match status" value="2"/>
</dbReference>
<dbReference type="WBParaSite" id="PSAMB.scaffold599size46161.g7299.t1">
    <property type="protein sequence ID" value="PSAMB.scaffold599size46161.g7299.t1"/>
    <property type="gene ID" value="PSAMB.scaffold599size46161.g7299"/>
</dbReference>
<feature type="compositionally biased region" description="Basic and acidic residues" evidence="2">
    <location>
        <begin position="102"/>
        <end position="115"/>
    </location>
</feature>
<name>A0A914X0M4_9BILA</name>
<dbReference type="AlphaFoldDB" id="A0A914X0M4"/>
<keyword evidence="4" id="KW-1185">Reference proteome</keyword>
<evidence type="ECO:0000256" key="1">
    <source>
        <dbReference type="PROSITE-ProRule" id="PRU00290"/>
    </source>
</evidence>
<feature type="domain" description="V-SNARE coiled-coil homology" evidence="3">
    <location>
        <begin position="82"/>
        <end position="121"/>
    </location>
</feature>
<dbReference type="Proteomes" id="UP000887566">
    <property type="component" value="Unplaced"/>
</dbReference>
<feature type="region of interest" description="Disordered" evidence="2">
    <location>
        <begin position="102"/>
        <end position="121"/>
    </location>
</feature>